<keyword evidence="4" id="KW-1185">Reference proteome</keyword>
<protein>
    <submittedName>
        <fullName evidence="3">Uncharacterized protein</fullName>
    </submittedName>
</protein>
<dbReference type="Proteomes" id="UP000694414">
    <property type="component" value="Unplaced"/>
</dbReference>
<dbReference type="GeneTree" id="ENSGT00960000190141"/>
<sequence>MDAGQTDRPHAGPSLPSPDFNRSVIPRGQGAPQRGRMSTVWGQRSGPSFLPDFILQFPFFCFFFFLRQSLTLSPGLECRGVSLAHSSLRLLGSSDPPASASQSLGLQACATTPGSFFLFLVVWLISFYF</sequence>
<proteinExistence type="predicted"/>
<feature type="compositionally biased region" description="Basic and acidic residues" evidence="1">
    <location>
        <begin position="1"/>
        <end position="10"/>
    </location>
</feature>
<keyword evidence="2" id="KW-1133">Transmembrane helix</keyword>
<feature type="transmembrane region" description="Helical" evidence="2">
    <location>
        <begin position="104"/>
        <end position="128"/>
    </location>
</feature>
<keyword evidence="2" id="KW-0472">Membrane</keyword>
<reference evidence="3" key="2">
    <citation type="submission" date="2025-09" db="UniProtKB">
        <authorList>
            <consortium name="Ensembl"/>
        </authorList>
    </citation>
    <scope>IDENTIFICATION</scope>
</reference>
<name>A0A8C9DGP5_PROSS</name>
<organism evidence="3 4">
    <name type="scientific">Prolemur simus</name>
    <name type="common">Greater bamboo lemur</name>
    <name type="synonym">Hapalemur simus</name>
    <dbReference type="NCBI Taxonomy" id="1328070"/>
    <lineage>
        <taxon>Eukaryota</taxon>
        <taxon>Metazoa</taxon>
        <taxon>Chordata</taxon>
        <taxon>Craniata</taxon>
        <taxon>Vertebrata</taxon>
        <taxon>Euteleostomi</taxon>
        <taxon>Mammalia</taxon>
        <taxon>Eutheria</taxon>
        <taxon>Euarchontoglires</taxon>
        <taxon>Primates</taxon>
        <taxon>Strepsirrhini</taxon>
        <taxon>Lemuriformes</taxon>
        <taxon>Lemuridae</taxon>
        <taxon>Prolemur</taxon>
    </lineage>
</organism>
<evidence type="ECO:0000313" key="4">
    <source>
        <dbReference type="Proteomes" id="UP000694414"/>
    </source>
</evidence>
<feature type="transmembrane region" description="Helical" evidence="2">
    <location>
        <begin position="49"/>
        <end position="66"/>
    </location>
</feature>
<evidence type="ECO:0000256" key="1">
    <source>
        <dbReference type="SAM" id="MobiDB-lite"/>
    </source>
</evidence>
<feature type="region of interest" description="Disordered" evidence="1">
    <location>
        <begin position="1"/>
        <end position="39"/>
    </location>
</feature>
<evidence type="ECO:0000256" key="2">
    <source>
        <dbReference type="SAM" id="Phobius"/>
    </source>
</evidence>
<accession>A0A8C9DGP5</accession>
<keyword evidence="2" id="KW-0812">Transmembrane</keyword>
<dbReference type="AlphaFoldDB" id="A0A8C9DGP5"/>
<reference evidence="3" key="1">
    <citation type="submission" date="2025-08" db="UniProtKB">
        <authorList>
            <consortium name="Ensembl"/>
        </authorList>
    </citation>
    <scope>IDENTIFICATION</scope>
</reference>
<dbReference type="Ensembl" id="ENSPSMT00000009771.1">
    <property type="protein sequence ID" value="ENSPSMP00000008298.1"/>
    <property type="gene ID" value="ENSPSMG00000006127.1"/>
</dbReference>
<dbReference type="PANTHER" id="PTHR12138">
    <property type="entry name" value="PRIMATE-EXPANDED PROTEIN FAMILY"/>
    <property type="match status" value="1"/>
</dbReference>
<evidence type="ECO:0000313" key="3">
    <source>
        <dbReference type="Ensembl" id="ENSPSMP00000008298.1"/>
    </source>
</evidence>
<dbReference type="PANTHER" id="PTHR12138:SF162">
    <property type="entry name" value="CHROMOSOME UNDETERMINED SCAFFOLD_275, WHOLE GENOME SHOTGUN SEQUENCE"/>
    <property type="match status" value="1"/>
</dbReference>